<dbReference type="SUPFAM" id="SSF51445">
    <property type="entry name" value="(Trans)glycosidases"/>
    <property type="match status" value="1"/>
</dbReference>
<feature type="signal peptide" evidence="1">
    <location>
        <begin position="1"/>
        <end position="18"/>
    </location>
</feature>
<sequence length="113" mass="12416">MILLFPILLFLLQSEIYHHHPKAKAEAAAAPSWIRAGYWLTVSSYPAPDLESSLFTHLFCGFAGINSSTFKLSIPASDQQYFASFPATAKRTNPTSIPCYPLVMPAFPPPSCP</sequence>
<feature type="chain" id="PRO_5027877114" evidence="1">
    <location>
        <begin position="19"/>
        <end position="113"/>
    </location>
</feature>
<dbReference type="EMBL" id="GISG01249077">
    <property type="protein sequence ID" value="MBA4670929.1"/>
    <property type="molecule type" value="Transcribed_RNA"/>
</dbReference>
<dbReference type="AlphaFoldDB" id="A0A7C9EZP1"/>
<reference evidence="2" key="1">
    <citation type="journal article" date="2013" name="J. Plant Res.">
        <title>Effect of fungi and light on seed germination of three Opuntia species from semiarid lands of central Mexico.</title>
        <authorList>
            <person name="Delgado-Sanchez P."/>
            <person name="Jimenez-Bremont J.F."/>
            <person name="Guerrero-Gonzalez Mde L."/>
            <person name="Flores J."/>
        </authorList>
    </citation>
    <scope>NUCLEOTIDE SEQUENCE</scope>
    <source>
        <tissue evidence="2">Cladode</tissue>
    </source>
</reference>
<proteinExistence type="predicted"/>
<name>A0A7C9EZP1_OPUST</name>
<evidence type="ECO:0000256" key="1">
    <source>
        <dbReference type="SAM" id="SignalP"/>
    </source>
</evidence>
<evidence type="ECO:0000313" key="2">
    <source>
        <dbReference type="EMBL" id="MBA4670929.1"/>
    </source>
</evidence>
<keyword evidence="1" id="KW-0732">Signal</keyword>
<organism evidence="2">
    <name type="scientific">Opuntia streptacantha</name>
    <name type="common">Prickly pear cactus</name>
    <name type="synonym">Opuntia cardona</name>
    <dbReference type="NCBI Taxonomy" id="393608"/>
    <lineage>
        <taxon>Eukaryota</taxon>
        <taxon>Viridiplantae</taxon>
        <taxon>Streptophyta</taxon>
        <taxon>Embryophyta</taxon>
        <taxon>Tracheophyta</taxon>
        <taxon>Spermatophyta</taxon>
        <taxon>Magnoliopsida</taxon>
        <taxon>eudicotyledons</taxon>
        <taxon>Gunneridae</taxon>
        <taxon>Pentapetalae</taxon>
        <taxon>Caryophyllales</taxon>
        <taxon>Cactineae</taxon>
        <taxon>Cactaceae</taxon>
        <taxon>Opuntioideae</taxon>
        <taxon>Opuntia</taxon>
    </lineage>
</organism>
<dbReference type="InterPro" id="IPR017853">
    <property type="entry name" value="GH"/>
</dbReference>
<reference evidence="2" key="2">
    <citation type="submission" date="2020-07" db="EMBL/GenBank/DDBJ databases">
        <authorList>
            <person name="Vera ALvarez R."/>
            <person name="Arias-Moreno D.M."/>
            <person name="Jimenez-Jacinto V."/>
            <person name="Jimenez-Bremont J.F."/>
            <person name="Swaminathan K."/>
            <person name="Moose S.P."/>
            <person name="Guerrero-Gonzalez M.L."/>
            <person name="Marino-Ramirez L."/>
            <person name="Landsman D."/>
            <person name="Rodriguez-Kessler M."/>
            <person name="Delgado-Sanchez P."/>
        </authorList>
    </citation>
    <scope>NUCLEOTIDE SEQUENCE</scope>
    <source>
        <tissue evidence="2">Cladode</tissue>
    </source>
</reference>
<dbReference type="Gene3D" id="3.20.20.80">
    <property type="entry name" value="Glycosidases"/>
    <property type="match status" value="1"/>
</dbReference>
<protein>
    <submittedName>
        <fullName evidence="2">Uncharacterized protein</fullName>
    </submittedName>
</protein>
<accession>A0A7C9EZP1</accession>